<dbReference type="GO" id="GO:0006633">
    <property type="term" value="P:fatty acid biosynthetic process"/>
    <property type="evidence" value="ECO:0007669"/>
    <property type="project" value="TreeGrafter"/>
</dbReference>
<dbReference type="SMART" id="SM00825">
    <property type="entry name" value="PKS_KS"/>
    <property type="match status" value="1"/>
</dbReference>
<comment type="caution">
    <text evidence="4">The sequence shown here is derived from an EMBL/GenBank/DDBJ whole genome shotgun (WGS) entry which is preliminary data.</text>
</comment>
<accession>A0A0W8FQZ3</accession>
<dbReference type="InterPro" id="IPR014030">
    <property type="entry name" value="Ketoacyl_synth_N"/>
</dbReference>
<reference evidence="4" key="1">
    <citation type="journal article" date="2015" name="Proc. Natl. Acad. Sci. U.S.A.">
        <title>Networks of energetic and metabolic interactions define dynamics in microbial communities.</title>
        <authorList>
            <person name="Embree M."/>
            <person name="Liu J.K."/>
            <person name="Al-Bassam M.M."/>
            <person name="Zengler K."/>
        </authorList>
    </citation>
    <scope>NUCLEOTIDE SEQUENCE</scope>
</reference>
<evidence type="ECO:0000256" key="2">
    <source>
        <dbReference type="ARBA" id="ARBA00022679"/>
    </source>
</evidence>
<dbReference type="AlphaFoldDB" id="A0A0W8FQZ3"/>
<dbReference type="EMBL" id="LNQE01000914">
    <property type="protein sequence ID" value="KUG23259.1"/>
    <property type="molecule type" value="Genomic_DNA"/>
</dbReference>
<dbReference type="Pfam" id="PF00109">
    <property type="entry name" value="ketoacyl-synt"/>
    <property type="match status" value="1"/>
</dbReference>
<evidence type="ECO:0000313" key="4">
    <source>
        <dbReference type="EMBL" id="KUG23259.1"/>
    </source>
</evidence>
<comment type="similarity">
    <text evidence="1">Belongs to the thiolase-like superfamily. Beta-ketoacyl-ACP synthases family.</text>
</comment>
<keyword evidence="2 4" id="KW-0808">Transferase</keyword>
<evidence type="ECO:0000256" key="1">
    <source>
        <dbReference type="ARBA" id="ARBA00008467"/>
    </source>
</evidence>
<dbReference type="EC" id="2.3.1.41" evidence="4"/>
<dbReference type="SUPFAM" id="SSF53901">
    <property type="entry name" value="Thiolase-like"/>
    <property type="match status" value="2"/>
</dbReference>
<dbReference type="InterPro" id="IPR014031">
    <property type="entry name" value="Ketoacyl_synth_C"/>
</dbReference>
<dbReference type="PANTHER" id="PTHR11712">
    <property type="entry name" value="POLYKETIDE SYNTHASE-RELATED"/>
    <property type="match status" value="1"/>
</dbReference>
<feature type="domain" description="Ketosynthase family 3 (KS3)" evidence="3">
    <location>
        <begin position="10"/>
        <end position="413"/>
    </location>
</feature>
<dbReference type="InterPro" id="IPR000794">
    <property type="entry name" value="Beta-ketoacyl_synthase"/>
</dbReference>
<dbReference type="InterPro" id="IPR020841">
    <property type="entry name" value="PKS_Beta-ketoAc_synthase_dom"/>
</dbReference>
<dbReference type="GO" id="GO:0004315">
    <property type="term" value="F:3-oxoacyl-[acyl-carrier-protein] synthase activity"/>
    <property type="evidence" value="ECO:0007669"/>
    <property type="project" value="UniProtKB-EC"/>
</dbReference>
<proteinExistence type="inferred from homology"/>
<dbReference type="PANTHER" id="PTHR11712:SF336">
    <property type="entry name" value="3-OXOACYL-[ACYL-CARRIER-PROTEIN] SYNTHASE, MITOCHONDRIAL"/>
    <property type="match status" value="1"/>
</dbReference>
<keyword evidence="4" id="KW-0012">Acyltransferase</keyword>
<organism evidence="4">
    <name type="scientific">hydrocarbon metagenome</name>
    <dbReference type="NCBI Taxonomy" id="938273"/>
    <lineage>
        <taxon>unclassified sequences</taxon>
        <taxon>metagenomes</taxon>
        <taxon>ecological metagenomes</taxon>
    </lineage>
</organism>
<protein>
    <submittedName>
        <fullName evidence="4">3-oxoacyl-acp synthase, kasii</fullName>
        <ecNumber evidence="4">2.3.1.41</ecNumber>
    </submittedName>
</protein>
<dbReference type="InterPro" id="IPR016039">
    <property type="entry name" value="Thiolase-like"/>
</dbReference>
<dbReference type="PROSITE" id="PS52004">
    <property type="entry name" value="KS3_2"/>
    <property type="match status" value="1"/>
</dbReference>
<dbReference type="CDD" id="cd00834">
    <property type="entry name" value="KAS_I_II"/>
    <property type="match status" value="1"/>
</dbReference>
<dbReference type="Gene3D" id="3.40.47.10">
    <property type="match status" value="1"/>
</dbReference>
<dbReference type="Pfam" id="PF02801">
    <property type="entry name" value="Ketoacyl-synt_C"/>
    <property type="match status" value="1"/>
</dbReference>
<evidence type="ECO:0000259" key="3">
    <source>
        <dbReference type="PROSITE" id="PS52004"/>
    </source>
</evidence>
<gene>
    <name evidence="4" type="ORF">ASZ90_006920</name>
</gene>
<name>A0A0W8FQZ3_9ZZZZ</name>
<sequence>MNKNKQTENAQRVVVTGIGMVTPLGIGKEEFGCRLFSGETGIAEIKSFDTSTLSSHLGAEVTNFSPRDFISVKNMRRMDKISLMTAASARLALDDAGFQITETNRDRVGIVLGTAFGATDITVQFLTTLFTGGPGSVNPILVPNTVMNAAAGHTSIELGFRGVNTTVTHFAVSAENAIAYAAAEIRRGTVDFIFAGGADILSEFYYKSLTKFHALSPQNKEKESCRPFDKERTGMIVGEGCGIICLESLQSAIARGCKPYCEIKGTGMGSSPTKPTAWPQNPEGMKKTFSRALQNAGISINDIQAIFAAANGDKILDAAEAEAYSATFDSSEKKPFITSLKGAIGESFSSGGIRACALALSLENNILPPIVGLENPLKPLTFVIKEKKTLEVNNAVLAGISFGGTYAYLIFSK</sequence>